<feature type="compositionally biased region" description="Basic and acidic residues" evidence="7">
    <location>
        <begin position="1"/>
        <end position="11"/>
    </location>
</feature>
<proteinExistence type="inferred from homology"/>
<dbReference type="Pfam" id="PF02770">
    <property type="entry name" value="Acyl-CoA_dh_M"/>
    <property type="match status" value="1"/>
</dbReference>
<dbReference type="FunFam" id="1.10.540.10:FF:000001">
    <property type="entry name" value="Very long-chain-specific acyl-CoA dehydrogenase, mitochondrial"/>
    <property type="match status" value="1"/>
</dbReference>
<feature type="domain" description="Acyl-CoA dehydrogenase/oxidase N-terminal" evidence="10">
    <location>
        <begin position="76"/>
        <end position="182"/>
    </location>
</feature>
<feature type="domain" description="Acyl-CoA dehydrogenase/oxidase C-terminal" evidence="8">
    <location>
        <begin position="299"/>
        <end position="458"/>
    </location>
</feature>
<reference evidence="11" key="1">
    <citation type="submission" date="2013-12" db="EMBL/GenBank/DDBJ databases">
        <authorList>
            <person name="Linke B."/>
        </authorList>
    </citation>
    <scope>NUCLEOTIDE SEQUENCE [LARGE SCALE GENOMIC DNA]</scope>
    <source>
        <strain evidence="11">CRIB-18</strain>
    </source>
</reference>
<dbReference type="InterPro" id="IPR013786">
    <property type="entry name" value="AcylCoA_DH/ox_N"/>
</dbReference>
<dbReference type="Pfam" id="PF00441">
    <property type="entry name" value="Acyl-CoA_dh_1"/>
    <property type="match status" value="1"/>
</dbReference>
<dbReference type="Proteomes" id="UP000031552">
    <property type="component" value="Unassembled WGS sequence"/>
</dbReference>
<dbReference type="GO" id="GO:0003995">
    <property type="term" value="F:acyl-CoA dehydrogenase activity"/>
    <property type="evidence" value="ECO:0007669"/>
    <property type="project" value="TreeGrafter"/>
</dbReference>
<keyword evidence="4 6" id="KW-0274">FAD</keyword>
<dbReference type="EC" id="1.3.99.-" evidence="11"/>
<dbReference type="SUPFAM" id="SSF47203">
    <property type="entry name" value="Acyl-CoA dehydrogenase C-terminal domain-like"/>
    <property type="match status" value="1"/>
</dbReference>
<keyword evidence="12" id="KW-1185">Reference proteome</keyword>
<comment type="similarity">
    <text evidence="2 6">Belongs to the acyl-CoA dehydrogenase family.</text>
</comment>
<keyword evidence="3 6" id="KW-0285">Flavoprotein</keyword>
<dbReference type="eggNOG" id="COG1960">
    <property type="taxonomic scope" value="Bacteria"/>
</dbReference>
<dbReference type="Pfam" id="PF02771">
    <property type="entry name" value="Acyl-CoA_dh_N"/>
    <property type="match status" value="1"/>
</dbReference>
<evidence type="ECO:0000259" key="9">
    <source>
        <dbReference type="Pfam" id="PF02770"/>
    </source>
</evidence>
<evidence type="ECO:0000256" key="5">
    <source>
        <dbReference type="ARBA" id="ARBA00023002"/>
    </source>
</evidence>
<dbReference type="InterPro" id="IPR037069">
    <property type="entry name" value="AcylCoA_DH/ox_N_sf"/>
</dbReference>
<evidence type="ECO:0000256" key="1">
    <source>
        <dbReference type="ARBA" id="ARBA00001974"/>
    </source>
</evidence>
<dbReference type="PANTHER" id="PTHR43884:SF9">
    <property type="entry name" value="COMPLEX I ASSEMBLY FACTOR ACAD9, MITOCHONDRIAL"/>
    <property type="match status" value="1"/>
</dbReference>
<evidence type="ECO:0000259" key="8">
    <source>
        <dbReference type="Pfam" id="PF00441"/>
    </source>
</evidence>
<keyword evidence="5 6" id="KW-0560">Oxidoreductase</keyword>
<protein>
    <submittedName>
        <fullName evidence="11">Acyl-CoA dehydrogenase</fullName>
        <ecNumber evidence="11">1.3.99.-</ecNumber>
    </submittedName>
</protein>
<dbReference type="Gene3D" id="1.20.140.10">
    <property type="entry name" value="Butyryl-CoA Dehydrogenase, subunit A, domain 3"/>
    <property type="match status" value="2"/>
</dbReference>
<reference evidence="11" key="2">
    <citation type="submission" date="2014-09" db="EMBL/GenBank/DDBJ databases">
        <title>Criblamydia sequanensis harbors a mega-plasmid encoding arsenite resistance.</title>
        <authorList>
            <person name="Bertelli C."/>
            <person name="Goesmann A."/>
            <person name="Greub G."/>
        </authorList>
    </citation>
    <scope>NUCLEOTIDE SEQUENCE [LARGE SCALE GENOMIC DNA]</scope>
    <source>
        <strain evidence="11">CRIB-18</strain>
    </source>
</reference>
<dbReference type="InterPro" id="IPR036250">
    <property type="entry name" value="AcylCo_DH-like_C"/>
</dbReference>
<dbReference type="InterPro" id="IPR009075">
    <property type="entry name" value="AcylCo_DH/oxidase_C"/>
</dbReference>
<dbReference type="InterPro" id="IPR006091">
    <property type="entry name" value="Acyl-CoA_Oxase/DH_mid-dom"/>
</dbReference>
<evidence type="ECO:0000256" key="7">
    <source>
        <dbReference type="SAM" id="MobiDB-lite"/>
    </source>
</evidence>
<evidence type="ECO:0000256" key="2">
    <source>
        <dbReference type="ARBA" id="ARBA00009347"/>
    </source>
</evidence>
<dbReference type="Gene3D" id="2.40.110.10">
    <property type="entry name" value="Butyryl-CoA Dehydrogenase, subunit A, domain 2"/>
    <property type="match status" value="1"/>
</dbReference>
<dbReference type="RefSeq" id="WP_237559228.1">
    <property type="nucleotide sequence ID" value="NZ_CCEJ010000008.1"/>
</dbReference>
<evidence type="ECO:0000256" key="3">
    <source>
        <dbReference type="ARBA" id="ARBA00022630"/>
    </source>
</evidence>
<dbReference type="InterPro" id="IPR009100">
    <property type="entry name" value="AcylCoA_DH/oxidase_NM_dom_sf"/>
</dbReference>
<gene>
    <name evidence="11" type="ORF">CSEC_1674</name>
</gene>
<feature type="domain" description="Acyl-CoA oxidase/dehydrogenase middle" evidence="9">
    <location>
        <begin position="186"/>
        <end position="287"/>
    </location>
</feature>
<dbReference type="STRING" id="1437425.CSEC_1674"/>
<evidence type="ECO:0000256" key="4">
    <source>
        <dbReference type="ARBA" id="ARBA00022827"/>
    </source>
</evidence>
<comment type="cofactor">
    <cofactor evidence="1 6">
        <name>FAD</name>
        <dbReference type="ChEBI" id="CHEBI:57692"/>
    </cofactor>
</comment>
<dbReference type="PANTHER" id="PTHR43884">
    <property type="entry name" value="ACYL-COA DEHYDROGENASE"/>
    <property type="match status" value="1"/>
</dbReference>
<evidence type="ECO:0000256" key="6">
    <source>
        <dbReference type="RuleBase" id="RU362125"/>
    </source>
</evidence>
<name>A0A090CZG7_9BACT</name>
<dbReference type="AlphaFoldDB" id="A0A090CZG7"/>
<evidence type="ECO:0000259" key="10">
    <source>
        <dbReference type="Pfam" id="PF02771"/>
    </source>
</evidence>
<dbReference type="SUPFAM" id="SSF56645">
    <property type="entry name" value="Acyl-CoA dehydrogenase NM domain-like"/>
    <property type="match status" value="1"/>
</dbReference>
<accession>A0A090CZG7</accession>
<dbReference type="Gene3D" id="1.10.540.10">
    <property type="entry name" value="Acyl-CoA dehydrogenase/oxidase, N-terminal domain"/>
    <property type="match status" value="1"/>
</dbReference>
<dbReference type="EMBL" id="CCEJ010000008">
    <property type="protein sequence ID" value="CDR34487.1"/>
    <property type="molecule type" value="Genomic_DNA"/>
</dbReference>
<feature type="region of interest" description="Disordered" evidence="7">
    <location>
        <begin position="1"/>
        <end position="29"/>
    </location>
</feature>
<sequence length="638" mass="71619">MDQKMGKKTTDVEDDAILAGRETNAGKRHALEVTEEAREKEWRNPSFGSKLFLGDFDESMLYPFPAQSEEDRAVGEAFVEKLSHFLETHLDPDEVDKTREIPEEVIRGLAEMGVFAMKIPKEYNGLGFSQTNYNRAVMKVASYCGATAVLISAHQSIGVPQPLLMYGTEEQKKKFLPRFRKGDISAFALTEVDVGSDPARMSSEAKLSSDGSHYILNGTKLWCTNGTIADVIVVMAKTAPKIVGGKERTQISAFILDMDTPGIEVIHRCEFMGLGGIYNGMIKFTNVKIPKENLIAEEGRGLAMALATINVGRLTLPAACTGGAKQCLSVARRWGKKRQQWGLPIGQHEAGREKIAYMAATTFAMEAVTWLTSRWADEKKVDIRIEAAMAKLFCTEELWKIADMTLQLRGGRGFEKATSLKARGEEPYAIERGLRDCRVNTILEGSSEIMKLFLAREAMDPHLRLAKPLLNPKTGFMEKVKTGFKLLGHYALWVPKQWFSSFHSKPYNELGKLAPHYRFIENASKRLSRKLFLGMAKYQQNLEKKQLFLGRLMEIGTDLFVMGTTCSYAAYLANKGEDKKDAILLADYFCLLARRRIAARFDLLDDNDDRELNNVAKMVLDDKAKWLEEGIIWVGEKN</sequence>
<evidence type="ECO:0000313" key="11">
    <source>
        <dbReference type="EMBL" id="CDR34487.1"/>
    </source>
</evidence>
<organism evidence="11 12">
    <name type="scientific">Candidatus Criblamydia sequanensis CRIB-18</name>
    <dbReference type="NCBI Taxonomy" id="1437425"/>
    <lineage>
        <taxon>Bacteria</taxon>
        <taxon>Pseudomonadati</taxon>
        <taxon>Chlamydiota</taxon>
        <taxon>Chlamydiia</taxon>
        <taxon>Parachlamydiales</taxon>
        <taxon>Candidatus Criblamydiaceae</taxon>
        <taxon>Candidatus Criblamydia</taxon>
    </lineage>
</organism>
<evidence type="ECO:0000313" key="12">
    <source>
        <dbReference type="Proteomes" id="UP000031552"/>
    </source>
</evidence>
<comment type="caution">
    <text evidence="11">The sequence shown here is derived from an EMBL/GenBank/DDBJ whole genome shotgun (WGS) entry which is preliminary data.</text>
</comment>
<dbReference type="InterPro" id="IPR046373">
    <property type="entry name" value="Acyl-CoA_Oxase/DH_mid-dom_sf"/>
</dbReference>
<dbReference type="GO" id="GO:0050660">
    <property type="term" value="F:flavin adenine dinucleotide binding"/>
    <property type="evidence" value="ECO:0007669"/>
    <property type="project" value="InterPro"/>
</dbReference>